<name>A0ABP0BQ27_9PEZI</name>
<sequence length="106" mass="11740">MTTDGQVILVGSWTGPEWDNGSTAKTSFACNVMSDNWQYSPYDFTDACKVQSNCYEHCSGYSFQGCNGIFYTSMLAICLDEIGDEWWDAASYLACDLQAAYYLGVA</sequence>
<reference evidence="1 2" key="1">
    <citation type="submission" date="2024-01" db="EMBL/GenBank/DDBJ databases">
        <authorList>
            <person name="Allen C."/>
            <person name="Tagirdzhanova G."/>
        </authorList>
    </citation>
    <scope>NUCLEOTIDE SEQUENCE [LARGE SCALE GENOMIC DNA]</scope>
</reference>
<protein>
    <recommendedName>
        <fullName evidence="3">Cyanovirin-N domain-containing protein</fullName>
    </recommendedName>
</protein>
<comment type="caution">
    <text evidence="1">The sequence shown here is derived from an EMBL/GenBank/DDBJ whole genome shotgun (WGS) entry which is preliminary data.</text>
</comment>
<dbReference type="Proteomes" id="UP001642482">
    <property type="component" value="Unassembled WGS sequence"/>
</dbReference>
<evidence type="ECO:0000313" key="2">
    <source>
        <dbReference type="Proteomes" id="UP001642482"/>
    </source>
</evidence>
<accession>A0ABP0BQ27</accession>
<evidence type="ECO:0008006" key="3">
    <source>
        <dbReference type="Google" id="ProtNLM"/>
    </source>
</evidence>
<gene>
    <name evidence="1" type="ORF">SEUCBS140593_004653</name>
</gene>
<organism evidence="1 2">
    <name type="scientific">Sporothrix eucalyptigena</name>
    <dbReference type="NCBI Taxonomy" id="1812306"/>
    <lineage>
        <taxon>Eukaryota</taxon>
        <taxon>Fungi</taxon>
        <taxon>Dikarya</taxon>
        <taxon>Ascomycota</taxon>
        <taxon>Pezizomycotina</taxon>
        <taxon>Sordariomycetes</taxon>
        <taxon>Sordariomycetidae</taxon>
        <taxon>Ophiostomatales</taxon>
        <taxon>Ophiostomataceae</taxon>
        <taxon>Sporothrix</taxon>
    </lineage>
</organism>
<dbReference type="EMBL" id="CAWUHD010000041">
    <property type="protein sequence ID" value="CAK7221693.1"/>
    <property type="molecule type" value="Genomic_DNA"/>
</dbReference>
<proteinExistence type="predicted"/>
<keyword evidence="2" id="KW-1185">Reference proteome</keyword>
<evidence type="ECO:0000313" key="1">
    <source>
        <dbReference type="EMBL" id="CAK7221693.1"/>
    </source>
</evidence>